<proteinExistence type="predicted"/>
<dbReference type="EMBL" id="ML977562">
    <property type="protein sequence ID" value="KAF2005750.1"/>
    <property type="molecule type" value="Genomic_DNA"/>
</dbReference>
<keyword evidence="3" id="KW-1185">Reference proteome</keyword>
<protein>
    <submittedName>
        <fullName evidence="2">Uncharacterized protein</fullName>
    </submittedName>
</protein>
<feature type="region of interest" description="Disordered" evidence="1">
    <location>
        <begin position="310"/>
        <end position="331"/>
    </location>
</feature>
<dbReference type="Proteomes" id="UP000799779">
    <property type="component" value="Unassembled WGS sequence"/>
</dbReference>
<name>A0A6A5WVF6_9PLEO</name>
<gene>
    <name evidence="2" type="ORF">P154DRAFT_571050</name>
</gene>
<evidence type="ECO:0000256" key="1">
    <source>
        <dbReference type="SAM" id="MobiDB-lite"/>
    </source>
</evidence>
<feature type="compositionally biased region" description="Basic and acidic residues" evidence="1">
    <location>
        <begin position="596"/>
        <end position="609"/>
    </location>
</feature>
<dbReference type="OrthoDB" id="5426563at2759"/>
<feature type="region of interest" description="Disordered" evidence="1">
    <location>
        <begin position="71"/>
        <end position="135"/>
    </location>
</feature>
<feature type="compositionally biased region" description="Basic residues" evidence="1">
    <location>
        <begin position="10"/>
        <end position="26"/>
    </location>
</feature>
<sequence>MNWTGGTLQRHSRNANKGAAHKQKQHFARIRTQLQNGAIAAIPPFRPSYLQDEGFILGGRLPSFGAGSVRHVGHSKRLKPRKQCHSPAYPGPRQPQREPGSPNSKHVAPDQRRRTASPHGDSSGPRAYPKAEGQVEVQGKGMSAYADEEELLLEANRRWLLNEGDWVGLAASHLVNMHFTSRREKDRIGKRRKIEGRPVLHQHRNAQIMRQNAYDNHEGNRTGHRMRPVGKHVVEDIRIQIRSDALTRETPMPQLDPGAPSSESSDPMLFDDEELFSSTAHLQSKGLDHATPLRPRPNVVQQRSAVVELAPGPTSQPTLRKPECSPKNSSCIDKRDPTQCAFKHVPGNASPRKEGGGTNCHIMQGSRPLCLEFDQVSADYAHTDNVCSAGRIQFGSGGDDTSNDMAQARPALIDDDGLWREFVLLDDNSSHSATTDRWRLSTSQIPTMQDTGRMSRFLSASGSQHATFGDWTGNVSSPPSASLPSMRARNRLHKPEKTPGEGQLNGRFATYKDDSEDLWKSYVFGEESDVASDTAFSEQEAKSASHTIHPQSESYSEPQVFVAVASCAPPINLVSVSKHRMLSPSLPISSPNAPLHVDDSSSGEWHEFGVTHPAAG</sequence>
<dbReference type="AlphaFoldDB" id="A0A6A5WVF6"/>
<reference evidence="2" key="1">
    <citation type="journal article" date="2020" name="Stud. Mycol.">
        <title>101 Dothideomycetes genomes: a test case for predicting lifestyles and emergence of pathogens.</title>
        <authorList>
            <person name="Haridas S."/>
            <person name="Albert R."/>
            <person name="Binder M."/>
            <person name="Bloem J."/>
            <person name="Labutti K."/>
            <person name="Salamov A."/>
            <person name="Andreopoulos B."/>
            <person name="Baker S."/>
            <person name="Barry K."/>
            <person name="Bills G."/>
            <person name="Bluhm B."/>
            <person name="Cannon C."/>
            <person name="Castanera R."/>
            <person name="Culley D."/>
            <person name="Daum C."/>
            <person name="Ezra D."/>
            <person name="Gonzalez J."/>
            <person name="Henrissat B."/>
            <person name="Kuo A."/>
            <person name="Liang C."/>
            <person name="Lipzen A."/>
            <person name="Lutzoni F."/>
            <person name="Magnuson J."/>
            <person name="Mondo S."/>
            <person name="Nolan M."/>
            <person name="Ohm R."/>
            <person name="Pangilinan J."/>
            <person name="Park H.-J."/>
            <person name="Ramirez L."/>
            <person name="Alfaro M."/>
            <person name="Sun H."/>
            <person name="Tritt A."/>
            <person name="Yoshinaga Y."/>
            <person name="Zwiers L.-H."/>
            <person name="Turgeon B."/>
            <person name="Goodwin S."/>
            <person name="Spatafora J."/>
            <person name="Crous P."/>
            <person name="Grigoriev I."/>
        </authorList>
    </citation>
    <scope>NUCLEOTIDE SEQUENCE</scope>
    <source>
        <strain evidence="2">CBS 123094</strain>
    </source>
</reference>
<accession>A0A6A5WVF6</accession>
<feature type="region of interest" description="Disordered" evidence="1">
    <location>
        <begin position="242"/>
        <end position="269"/>
    </location>
</feature>
<evidence type="ECO:0000313" key="2">
    <source>
        <dbReference type="EMBL" id="KAF2005750.1"/>
    </source>
</evidence>
<feature type="compositionally biased region" description="Basic residues" evidence="1">
    <location>
        <begin position="71"/>
        <end position="84"/>
    </location>
</feature>
<feature type="region of interest" description="Disordered" evidence="1">
    <location>
        <begin position="584"/>
        <end position="616"/>
    </location>
</feature>
<organism evidence="2 3">
    <name type="scientific">Amniculicola lignicola CBS 123094</name>
    <dbReference type="NCBI Taxonomy" id="1392246"/>
    <lineage>
        <taxon>Eukaryota</taxon>
        <taxon>Fungi</taxon>
        <taxon>Dikarya</taxon>
        <taxon>Ascomycota</taxon>
        <taxon>Pezizomycotina</taxon>
        <taxon>Dothideomycetes</taxon>
        <taxon>Pleosporomycetidae</taxon>
        <taxon>Pleosporales</taxon>
        <taxon>Amniculicolaceae</taxon>
        <taxon>Amniculicola</taxon>
    </lineage>
</organism>
<evidence type="ECO:0000313" key="3">
    <source>
        <dbReference type="Proteomes" id="UP000799779"/>
    </source>
</evidence>
<feature type="region of interest" description="Disordered" evidence="1">
    <location>
        <begin position="1"/>
        <end position="26"/>
    </location>
</feature>